<organism evidence="1 2">
    <name type="scientific">Gossypium australe</name>
    <dbReference type="NCBI Taxonomy" id="47621"/>
    <lineage>
        <taxon>Eukaryota</taxon>
        <taxon>Viridiplantae</taxon>
        <taxon>Streptophyta</taxon>
        <taxon>Embryophyta</taxon>
        <taxon>Tracheophyta</taxon>
        <taxon>Spermatophyta</taxon>
        <taxon>Magnoliopsida</taxon>
        <taxon>eudicotyledons</taxon>
        <taxon>Gunneridae</taxon>
        <taxon>Pentapetalae</taxon>
        <taxon>rosids</taxon>
        <taxon>malvids</taxon>
        <taxon>Malvales</taxon>
        <taxon>Malvaceae</taxon>
        <taxon>Malvoideae</taxon>
        <taxon>Gossypium</taxon>
    </lineage>
</organism>
<accession>A0A5B6VXR5</accession>
<comment type="caution">
    <text evidence="1">The sequence shown here is derived from an EMBL/GenBank/DDBJ whole genome shotgun (WGS) entry which is preliminary data.</text>
</comment>
<protein>
    <submittedName>
        <fullName evidence="1">Uncharacterized protein</fullName>
    </submittedName>
</protein>
<dbReference type="EMBL" id="SMMG02000005">
    <property type="protein sequence ID" value="KAA3473806.1"/>
    <property type="molecule type" value="Genomic_DNA"/>
</dbReference>
<sequence length="64" mass="7359">MPSPIVEIAKDSQCIPCIHDLEELVEILAREMKELRNKHVPLCRRSDLKTVRNNEIPVSPPLSR</sequence>
<keyword evidence="2" id="KW-1185">Reference proteome</keyword>
<proteinExistence type="predicted"/>
<dbReference type="Proteomes" id="UP000325315">
    <property type="component" value="Unassembled WGS sequence"/>
</dbReference>
<evidence type="ECO:0000313" key="1">
    <source>
        <dbReference type="EMBL" id="KAA3473806.1"/>
    </source>
</evidence>
<dbReference type="AlphaFoldDB" id="A0A5B6VXR5"/>
<reference evidence="2" key="1">
    <citation type="journal article" date="2019" name="Plant Biotechnol. J.">
        <title>Genome sequencing of the Australian wild diploid species Gossypium australe highlights disease resistance and delayed gland morphogenesis.</title>
        <authorList>
            <person name="Cai Y."/>
            <person name="Cai X."/>
            <person name="Wang Q."/>
            <person name="Wang P."/>
            <person name="Zhang Y."/>
            <person name="Cai C."/>
            <person name="Xu Y."/>
            <person name="Wang K."/>
            <person name="Zhou Z."/>
            <person name="Wang C."/>
            <person name="Geng S."/>
            <person name="Li B."/>
            <person name="Dong Q."/>
            <person name="Hou Y."/>
            <person name="Wang H."/>
            <person name="Ai P."/>
            <person name="Liu Z."/>
            <person name="Yi F."/>
            <person name="Sun M."/>
            <person name="An G."/>
            <person name="Cheng J."/>
            <person name="Zhang Y."/>
            <person name="Shi Q."/>
            <person name="Xie Y."/>
            <person name="Shi X."/>
            <person name="Chang Y."/>
            <person name="Huang F."/>
            <person name="Chen Y."/>
            <person name="Hong S."/>
            <person name="Mi L."/>
            <person name="Sun Q."/>
            <person name="Zhang L."/>
            <person name="Zhou B."/>
            <person name="Peng R."/>
            <person name="Zhang X."/>
            <person name="Liu F."/>
        </authorList>
    </citation>
    <scope>NUCLEOTIDE SEQUENCE [LARGE SCALE GENOMIC DNA]</scope>
    <source>
        <strain evidence="2">cv. PA1801</strain>
    </source>
</reference>
<gene>
    <name evidence="1" type="ORF">EPI10_024157</name>
</gene>
<evidence type="ECO:0000313" key="2">
    <source>
        <dbReference type="Proteomes" id="UP000325315"/>
    </source>
</evidence>
<name>A0A5B6VXR5_9ROSI</name>